<proteinExistence type="predicted"/>
<keyword evidence="1" id="KW-1133">Transmembrane helix</keyword>
<feature type="transmembrane region" description="Helical" evidence="1">
    <location>
        <begin position="12"/>
        <end position="33"/>
    </location>
</feature>
<feature type="transmembrane region" description="Helical" evidence="1">
    <location>
        <begin position="120"/>
        <end position="149"/>
    </location>
</feature>
<dbReference type="RefSeq" id="WP_187479977.1">
    <property type="nucleotide sequence ID" value="NZ_CP060697.1"/>
</dbReference>
<protein>
    <recommendedName>
        <fullName evidence="4">DUF308 domain-containing protein</fullName>
    </recommendedName>
</protein>
<evidence type="ECO:0000313" key="2">
    <source>
        <dbReference type="EMBL" id="QNM83022.1"/>
    </source>
</evidence>
<feature type="transmembrane region" description="Helical" evidence="1">
    <location>
        <begin position="64"/>
        <end position="82"/>
    </location>
</feature>
<organism evidence="2 3">
    <name type="scientific">Sphingomonas sabuli</name>
    <dbReference type="NCBI Taxonomy" id="2764186"/>
    <lineage>
        <taxon>Bacteria</taxon>
        <taxon>Pseudomonadati</taxon>
        <taxon>Pseudomonadota</taxon>
        <taxon>Alphaproteobacteria</taxon>
        <taxon>Sphingomonadales</taxon>
        <taxon>Sphingomonadaceae</taxon>
        <taxon>Sphingomonas</taxon>
    </lineage>
</organism>
<feature type="transmembrane region" description="Helical" evidence="1">
    <location>
        <begin position="88"/>
        <end position="108"/>
    </location>
</feature>
<dbReference type="EMBL" id="CP060697">
    <property type="protein sequence ID" value="QNM83022.1"/>
    <property type="molecule type" value="Genomic_DNA"/>
</dbReference>
<feature type="transmembrane region" description="Helical" evidence="1">
    <location>
        <begin position="39"/>
        <end position="57"/>
    </location>
</feature>
<evidence type="ECO:0008006" key="4">
    <source>
        <dbReference type="Google" id="ProtNLM"/>
    </source>
</evidence>
<evidence type="ECO:0000256" key="1">
    <source>
        <dbReference type="SAM" id="Phobius"/>
    </source>
</evidence>
<dbReference type="KEGG" id="ssau:H8M03_01265"/>
<evidence type="ECO:0000313" key="3">
    <source>
        <dbReference type="Proteomes" id="UP000515861"/>
    </source>
</evidence>
<keyword evidence="1" id="KW-0472">Membrane</keyword>
<feature type="transmembrane region" description="Helical" evidence="1">
    <location>
        <begin position="155"/>
        <end position="177"/>
    </location>
</feature>
<gene>
    <name evidence="2" type="ORF">H8M03_01265</name>
</gene>
<name>A0A7G9L323_9SPHN</name>
<sequence length="190" mass="20004">MDLSDRTRTLIIRGSAIAILGLAVVAALLPLPTRLPDRLVIGGLLSLAGLIECIAVYARRGRHLFAWLAGATALVAGLRLALDPWTNYFTVFNLVILWLVVRSAMLGLSARGTKAPLCNWIWAAAAVDFLLALLLLVGLPIAVLVYGIFGQTSQLVATFAWILAASFAASGALLLVAAPLESGDEDQASG</sequence>
<keyword evidence="1" id="KW-0812">Transmembrane</keyword>
<keyword evidence="3" id="KW-1185">Reference proteome</keyword>
<dbReference type="AlphaFoldDB" id="A0A7G9L323"/>
<dbReference type="Proteomes" id="UP000515861">
    <property type="component" value="Chromosome"/>
</dbReference>
<reference evidence="2 3" key="1">
    <citation type="submission" date="2020-08" db="EMBL/GenBank/DDBJ databases">
        <title>Sphingomonas sp. sand1-3 16S ribosomal RNA gene Genome sequencing and assembly.</title>
        <authorList>
            <person name="Kang M."/>
        </authorList>
    </citation>
    <scope>NUCLEOTIDE SEQUENCE [LARGE SCALE GENOMIC DNA]</scope>
    <source>
        <strain evidence="3">sand1-3</strain>
    </source>
</reference>
<accession>A0A7G9L323</accession>